<evidence type="ECO:0000259" key="8">
    <source>
        <dbReference type="Pfam" id="PF22799"/>
    </source>
</evidence>
<comment type="caution">
    <text evidence="9">The sequence shown here is derived from an EMBL/GenBank/DDBJ whole genome shotgun (WGS) entry which is preliminary data.</text>
</comment>
<evidence type="ECO:0000256" key="2">
    <source>
        <dbReference type="ARBA" id="ARBA00022512"/>
    </source>
</evidence>
<dbReference type="AlphaFoldDB" id="A0A2V1AY84"/>
<accession>A0A2V1AY84</accession>
<dbReference type="GO" id="GO:0031505">
    <property type="term" value="P:fungal-type cell wall organization"/>
    <property type="evidence" value="ECO:0007669"/>
    <property type="project" value="TreeGrafter"/>
</dbReference>
<evidence type="ECO:0000256" key="7">
    <source>
        <dbReference type="SAM" id="SignalP"/>
    </source>
</evidence>
<keyword evidence="2" id="KW-0134">Cell wall</keyword>
<sequence length="307" mass="34829">MIFKKLIPAFLFASSLAIYDPSTGADWSLLKPASPRPKGAVSSLPFPVGIVTQPFLYVNGKWEAPSRSDHETDHQESKKHRQSFPTKWADIQQMEIGQVLRPDDSDSDCEGDWVDSDDPLREDFGDDSDESCEEESEDWHAPEVPWEGPEEEDCEEWEVPEYEEVIDDGSVVGGPVNIVPEYKFIRAKREKRVFESRDYLQHPIKYSSCTEEDTLVMYLDKGILRDPEERIGCIVGNHQFQFDGPTPQYGAIYAAGWSVTRDSLLSLGSKTTFYQCSAGEFHKTYDVAIHDQCVPVQFEVVKLDKAC</sequence>
<keyword evidence="3" id="KW-0964">Secreted</keyword>
<evidence type="ECO:0000313" key="9">
    <source>
        <dbReference type="EMBL" id="PVH21801.1"/>
    </source>
</evidence>
<dbReference type="VEuPathDB" id="FungiDB:CXQ85_000792"/>
<dbReference type="STRING" id="45357.A0A2V1AY84"/>
<organism evidence="9 10">
    <name type="scientific">Candidozyma haemuli</name>
    <dbReference type="NCBI Taxonomy" id="45357"/>
    <lineage>
        <taxon>Eukaryota</taxon>
        <taxon>Fungi</taxon>
        <taxon>Dikarya</taxon>
        <taxon>Ascomycota</taxon>
        <taxon>Saccharomycotina</taxon>
        <taxon>Pichiomycetes</taxon>
        <taxon>Metschnikowiaceae</taxon>
        <taxon>Candidozyma</taxon>
    </lineage>
</organism>
<protein>
    <recommendedName>
        <fullName evidence="8">Cell wall mannoprotein PIR1-like C-terminal domain-containing protein</fullName>
    </recommendedName>
</protein>
<feature type="region of interest" description="Disordered" evidence="6">
    <location>
        <begin position="100"/>
        <end position="150"/>
    </location>
</feature>
<dbReference type="GO" id="GO:0005199">
    <property type="term" value="F:structural constituent of cell wall"/>
    <property type="evidence" value="ECO:0007669"/>
    <property type="project" value="TreeGrafter"/>
</dbReference>
<feature type="domain" description="Cell wall mannoprotein PIR1-like C-terminal" evidence="8">
    <location>
        <begin position="222"/>
        <end position="296"/>
    </location>
</feature>
<keyword evidence="4 7" id="KW-0732">Signal</keyword>
<dbReference type="PANTHER" id="PTHR47254">
    <property type="entry name" value="CELL WALL MANNOPROTEIN CIS3-RELATED"/>
    <property type="match status" value="1"/>
</dbReference>
<proteinExistence type="inferred from homology"/>
<evidence type="ECO:0000256" key="3">
    <source>
        <dbReference type="ARBA" id="ARBA00022525"/>
    </source>
</evidence>
<dbReference type="PANTHER" id="PTHR47254:SF1">
    <property type="entry name" value="CELL WALL MANNOPROTEIN CIS3-RELATED"/>
    <property type="match status" value="1"/>
</dbReference>
<name>A0A2V1AY84_9ASCO</name>
<evidence type="ECO:0000256" key="4">
    <source>
        <dbReference type="ARBA" id="ARBA00022729"/>
    </source>
</evidence>
<feature type="compositionally biased region" description="Acidic residues" evidence="6">
    <location>
        <begin position="105"/>
        <end position="117"/>
    </location>
</feature>
<feature type="region of interest" description="Disordered" evidence="6">
    <location>
        <begin position="65"/>
        <end position="87"/>
    </location>
</feature>
<dbReference type="Proteomes" id="UP000244309">
    <property type="component" value="Unassembled WGS sequence"/>
</dbReference>
<dbReference type="InterPro" id="IPR054508">
    <property type="entry name" value="PIR1-like_C"/>
</dbReference>
<comment type="similarity">
    <text evidence="5">Belongs to the PIR protein family.</text>
</comment>
<feature type="compositionally biased region" description="Basic and acidic residues" evidence="6">
    <location>
        <begin position="65"/>
        <end position="76"/>
    </location>
</feature>
<comment type="subcellular location">
    <subcellularLocation>
        <location evidence="1">Secreted</location>
        <location evidence="1">Cell wall</location>
    </subcellularLocation>
</comment>
<gene>
    <name evidence="9" type="ORF">CXQ85_000792</name>
</gene>
<feature type="signal peptide" evidence="7">
    <location>
        <begin position="1"/>
        <end position="17"/>
    </location>
</feature>
<feature type="compositionally biased region" description="Acidic residues" evidence="6">
    <location>
        <begin position="124"/>
        <end position="137"/>
    </location>
</feature>
<keyword evidence="10" id="KW-1185">Reference proteome</keyword>
<dbReference type="Pfam" id="PF22799">
    <property type="entry name" value="PIR1-like_C"/>
    <property type="match status" value="1"/>
</dbReference>
<dbReference type="RefSeq" id="XP_025342741.1">
    <property type="nucleotide sequence ID" value="XM_025484526.1"/>
</dbReference>
<dbReference type="GO" id="GO:0009277">
    <property type="term" value="C:fungal-type cell wall"/>
    <property type="evidence" value="ECO:0007669"/>
    <property type="project" value="TreeGrafter"/>
</dbReference>
<feature type="chain" id="PRO_5015857810" description="Cell wall mannoprotein PIR1-like C-terminal domain-containing protein" evidence="7">
    <location>
        <begin position="18"/>
        <end position="307"/>
    </location>
</feature>
<dbReference type="OrthoDB" id="5415592at2759"/>
<evidence type="ECO:0000256" key="6">
    <source>
        <dbReference type="SAM" id="MobiDB-lite"/>
    </source>
</evidence>
<dbReference type="GeneID" id="37006124"/>
<evidence type="ECO:0000256" key="1">
    <source>
        <dbReference type="ARBA" id="ARBA00004191"/>
    </source>
</evidence>
<evidence type="ECO:0000313" key="10">
    <source>
        <dbReference type="Proteomes" id="UP000244309"/>
    </source>
</evidence>
<dbReference type="InterPro" id="IPR051153">
    <property type="entry name" value="Yeast_CWMannoprotein_PIR"/>
</dbReference>
<evidence type="ECO:0000256" key="5">
    <source>
        <dbReference type="ARBA" id="ARBA00038219"/>
    </source>
</evidence>
<reference evidence="9 10" key="1">
    <citation type="submission" date="2017-12" db="EMBL/GenBank/DDBJ databases">
        <title>Genome Sequence of a Multidrug-Resistant Candida haemulonii Isolate from a Patient with Chronic Leg Ulcers in Israel.</title>
        <authorList>
            <person name="Chow N.A."/>
            <person name="Gade L."/>
            <person name="Batra D."/>
            <person name="Rowe L.A."/>
            <person name="Ben-Ami R."/>
            <person name="Loparev V.N."/>
            <person name="Litvintseva A.P."/>
        </authorList>
    </citation>
    <scope>NUCLEOTIDE SEQUENCE [LARGE SCALE GENOMIC DNA]</scope>
    <source>
        <strain evidence="9 10">B11899</strain>
    </source>
</reference>
<dbReference type="EMBL" id="PKFO01000005">
    <property type="protein sequence ID" value="PVH21801.1"/>
    <property type="molecule type" value="Genomic_DNA"/>
</dbReference>